<gene>
    <name evidence="2" type="ORF">CCMP2556_LOCUS24269</name>
</gene>
<name>A0ABP0M5J2_9DINO</name>
<organism evidence="2 3">
    <name type="scientific">Durusdinium trenchii</name>
    <dbReference type="NCBI Taxonomy" id="1381693"/>
    <lineage>
        <taxon>Eukaryota</taxon>
        <taxon>Sar</taxon>
        <taxon>Alveolata</taxon>
        <taxon>Dinophyceae</taxon>
        <taxon>Suessiales</taxon>
        <taxon>Symbiodiniaceae</taxon>
        <taxon>Durusdinium</taxon>
    </lineage>
</organism>
<comment type="caution">
    <text evidence="2">The sequence shown here is derived from an EMBL/GenBank/DDBJ whole genome shotgun (WGS) entry which is preliminary data.</text>
</comment>
<dbReference type="InterPro" id="IPR001853">
    <property type="entry name" value="DSBA-like_thioredoxin_dom"/>
</dbReference>
<sequence length="205" mass="23485">MPRVEIKVILDFMCPWSFIGLRSMQLAKERFSGLDFKIEFLPFEFDPPGRYPSDGTDWQDYCKSFGSAKAKFLLEEKLPRAFAIGKELGIRFRLDRRIVHTVDVNTALLVAQEHGVAEEFAASTLAAHFEGLENPNDLKALTKRFEALNVAPEKLLEALKDPDKELRNWQRSQELRPFLRSGVPQFELQVGPRTKSTSMRSLRNA</sequence>
<accession>A0ABP0M5J2</accession>
<dbReference type="Pfam" id="PF01323">
    <property type="entry name" value="DSBA"/>
    <property type="match status" value="1"/>
</dbReference>
<dbReference type="Proteomes" id="UP001642484">
    <property type="component" value="Unassembled WGS sequence"/>
</dbReference>
<reference evidence="2 3" key="1">
    <citation type="submission" date="2024-02" db="EMBL/GenBank/DDBJ databases">
        <authorList>
            <person name="Chen Y."/>
            <person name="Shah S."/>
            <person name="Dougan E. K."/>
            <person name="Thang M."/>
            <person name="Chan C."/>
        </authorList>
    </citation>
    <scope>NUCLEOTIDE SEQUENCE [LARGE SCALE GENOMIC DNA]</scope>
</reference>
<evidence type="ECO:0000313" key="2">
    <source>
        <dbReference type="EMBL" id="CAK9046750.1"/>
    </source>
</evidence>
<dbReference type="Gene3D" id="3.40.30.10">
    <property type="entry name" value="Glutaredoxin"/>
    <property type="match status" value="1"/>
</dbReference>
<protein>
    <recommendedName>
        <fullName evidence="1">DSBA-like thioredoxin domain-containing protein</fullName>
    </recommendedName>
</protein>
<dbReference type="InterPro" id="IPR036249">
    <property type="entry name" value="Thioredoxin-like_sf"/>
</dbReference>
<proteinExistence type="predicted"/>
<feature type="domain" description="DSBA-like thioredoxin" evidence="1">
    <location>
        <begin position="6"/>
        <end position="185"/>
    </location>
</feature>
<evidence type="ECO:0000259" key="1">
    <source>
        <dbReference type="Pfam" id="PF01323"/>
    </source>
</evidence>
<keyword evidence="3" id="KW-1185">Reference proteome</keyword>
<dbReference type="SUPFAM" id="SSF52833">
    <property type="entry name" value="Thioredoxin-like"/>
    <property type="match status" value="1"/>
</dbReference>
<evidence type="ECO:0000313" key="3">
    <source>
        <dbReference type="Proteomes" id="UP001642484"/>
    </source>
</evidence>
<dbReference type="EMBL" id="CAXAMN010015869">
    <property type="protein sequence ID" value="CAK9046750.1"/>
    <property type="molecule type" value="Genomic_DNA"/>
</dbReference>